<comment type="subunit">
    <text evidence="2">Interacts with COX5B; this interaction may contribute to localize PYROXD2 to the inner face of the inner mitochondrial membrane.</text>
</comment>
<evidence type="ECO:0000259" key="4">
    <source>
        <dbReference type="Pfam" id="PF01593"/>
    </source>
</evidence>
<dbReference type="InterPro" id="IPR036188">
    <property type="entry name" value="FAD/NAD-bd_sf"/>
</dbReference>
<feature type="domain" description="Amine oxidase" evidence="4">
    <location>
        <begin position="23"/>
        <end position="510"/>
    </location>
</feature>
<proteinExistence type="predicted"/>
<name>A0A849ARZ1_9MICO</name>
<comment type="caution">
    <text evidence="5">The sequence shown here is derived from an EMBL/GenBank/DDBJ whole genome shotgun (WGS) entry which is preliminary data.</text>
</comment>
<dbReference type="Gene3D" id="3.50.50.60">
    <property type="entry name" value="FAD/NAD(P)-binding domain"/>
    <property type="match status" value="2"/>
</dbReference>
<dbReference type="GO" id="GO:0016491">
    <property type="term" value="F:oxidoreductase activity"/>
    <property type="evidence" value="ECO:0007669"/>
    <property type="project" value="InterPro"/>
</dbReference>
<organism evidence="5 6">
    <name type="scientific">Flexivirga aerilata</name>
    <dbReference type="NCBI Taxonomy" id="1656889"/>
    <lineage>
        <taxon>Bacteria</taxon>
        <taxon>Bacillati</taxon>
        <taxon>Actinomycetota</taxon>
        <taxon>Actinomycetes</taxon>
        <taxon>Micrococcales</taxon>
        <taxon>Dermacoccaceae</taxon>
        <taxon>Flexivirga</taxon>
    </lineage>
</organism>
<dbReference type="Pfam" id="PF01593">
    <property type="entry name" value="Amino_oxidase"/>
    <property type="match status" value="1"/>
</dbReference>
<sequence length="537" mass="56305">MSSGVQRSTPVVDAVVIGAGPNGLVAAIALADAGWDVVVVEAEREVGGAVRSTELFPGYVTDLFSAFYPLAAGSPVIRQLELDKHGLVWCQPKSPVAHVVSPGSSAYLWRDLDATAEGLETSAAGDGDVWRQLYTAYRRVRTPLLDALFTPFPPVRAGLAFARRSSLGLATDLARIAVTPAYRLGIEWFQGDAGRALLSGNAMHSDLGASRAGGGFMGWLLSMLAQDVGFPVPRGGSGRLASALRSRAEAAGARILCGAAASRIGVVTGRATSVQLLDGTAFTARRAVLADVSAPALYETLLGPRVTPPRILGDLRNFAWDHSTIKLNWALDRPIPWLDPRLADTGTVHLSGSSAAVMRGGLRLEGGELPGQPFVVLGQMARVDPTRAPSGCESAWAYTHVPQAFARDEHAVDLVAQRVRDTVEAAAPGFARTVVAEHVQRPADLEAADRNLVGGAINGGTSALHQQLIFRPTLGLGRPETPIPGLYLASASAHPGGGVHGACGWNAARAALSAHGSFGAIQRLLTETVWERLLHGS</sequence>
<dbReference type="RefSeq" id="WP_171157987.1">
    <property type="nucleotide sequence ID" value="NZ_JABENB010000003.1"/>
</dbReference>
<reference evidence="5 6" key="1">
    <citation type="submission" date="2020-05" db="EMBL/GenBank/DDBJ databases">
        <title>Flexivirga sp. ID2601S isolated from air conditioner.</title>
        <authorList>
            <person name="Kim D.H."/>
        </authorList>
    </citation>
    <scope>NUCLEOTIDE SEQUENCE [LARGE SCALE GENOMIC DNA]</scope>
    <source>
        <strain evidence="5 6">ID2601S</strain>
    </source>
</reference>
<accession>A0A849ARZ1</accession>
<evidence type="ECO:0000256" key="1">
    <source>
        <dbReference type="ARBA" id="ARBA00037217"/>
    </source>
</evidence>
<evidence type="ECO:0000313" key="6">
    <source>
        <dbReference type="Proteomes" id="UP000557772"/>
    </source>
</evidence>
<dbReference type="SUPFAM" id="SSF51905">
    <property type="entry name" value="FAD/NAD(P)-binding domain"/>
    <property type="match status" value="1"/>
</dbReference>
<dbReference type="InterPro" id="IPR002937">
    <property type="entry name" value="Amino_oxidase"/>
</dbReference>
<comment type="function">
    <text evidence="1">Probable oxidoreductase that may play a role as regulator of mitochondrial function.</text>
</comment>
<dbReference type="PRINTS" id="PR00411">
    <property type="entry name" value="PNDRDTASEI"/>
</dbReference>
<evidence type="ECO:0000256" key="2">
    <source>
        <dbReference type="ARBA" id="ARBA00038825"/>
    </source>
</evidence>
<evidence type="ECO:0000256" key="3">
    <source>
        <dbReference type="ARBA" id="ARBA00040298"/>
    </source>
</evidence>
<evidence type="ECO:0000313" key="5">
    <source>
        <dbReference type="EMBL" id="NNG41050.1"/>
    </source>
</evidence>
<dbReference type="Proteomes" id="UP000557772">
    <property type="component" value="Unassembled WGS sequence"/>
</dbReference>
<dbReference type="EMBL" id="JABENB010000003">
    <property type="protein sequence ID" value="NNG41050.1"/>
    <property type="molecule type" value="Genomic_DNA"/>
</dbReference>
<dbReference type="AlphaFoldDB" id="A0A849ARZ1"/>
<gene>
    <name evidence="5" type="ORF">HJ588_17465</name>
</gene>
<dbReference type="PANTHER" id="PTHR10668">
    <property type="entry name" value="PHYTOENE DEHYDROGENASE"/>
    <property type="match status" value="1"/>
</dbReference>
<dbReference type="PANTHER" id="PTHR10668:SF105">
    <property type="entry name" value="DEHYDROGENASE-RELATED"/>
    <property type="match status" value="1"/>
</dbReference>
<protein>
    <recommendedName>
        <fullName evidence="3">Pyridine nucleotide-disulfide oxidoreductase domain-containing protein 2</fullName>
    </recommendedName>
</protein>
<keyword evidence="6" id="KW-1185">Reference proteome</keyword>